<feature type="signal peptide" evidence="1">
    <location>
        <begin position="1"/>
        <end position="28"/>
    </location>
</feature>
<dbReference type="Pfam" id="PF00704">
    <property type="entry name" value="Glyco_hydro_18"/>
    <property type="match status" value="1"/>
</dbReference>
<dbReference type="PANTHER" id="PTHR11177">
    <property type="entry name" value="CHITINASE"/>
    <property type="match status" value="1"/>
</dbReference>
<dbReference type="InterPro" id="IPR011583">
    <property type="entry name" value="Chitinase_II/V-like_cat"/>
</dbReference>
<gene>
    <name evidence="3" type="ORF">PTTT1_LOCUS52247</name>
</gene>
<dbReference type="InterPro" id="IPR050314">
    <property type="entry name" value="Glycosyl_Hydrlase_18"/>
</dbReference>
<dbReference type="Gene3D" id="3.20.20.80">
    <property type="entry name" value="Glycosidases"/>
    <property type="match status" value="1"/>
</dbReference>
<dbReference type="InterPro" id="IPR001223">
    <property type="entry name" value="Glyco_hydro18_cat"/>
</dbReference>
<sequence length="344" mass="38557">MTTTGLGSAGLIIFTFVAFLLLLSFVQSNNTDFVVAGYLPDYRFYIDLNQTVLDLTDLLLFSVDAKPSLLSDNCCLHADHFKIVQQARAFKQKEQSRDLRVWLTIGGAGRSSGFPALFGDTERQKTFLQKLIDLVKAYDLYGIDFDCELPFSKQEYYDYMLFLRAACDKLHDAGVHVSVALHPHQALPKAIATLVDRVHLMAYDMLRRQGAQPEALHHAELDQVRKAVHLLVDNDAPGARKIVLGIPAYGRHESNPERVKTFAEIVDEMDAVPDTRNSWRGFRFDAPKDVRTKVAYARDARLAGVFLWELGQDKATVEHARSGILLRAAGSGKLYTDTAIEPEL</sequence>
<reference evidence="3" key="1">
    <citation type="submission" date="2022-02" db="EMBL/GenBank/DDBJ databases">
        <authorList>
            <person name="Giguere J D."/>
        </authorList>
    </citation>
    <scope>NUCLEOTIDE SEQUENCE</scope>
    <source>
        <strain evidence="3">CCAP 1055/1</strain>
    </source>
</reference>
<dbReference type="GO" id="GO:0005576">
    <property type="term" value="C:extracellular region"/>
    <property type="evidence" value="ECO:0007669"/>
    <property type="project" value="TreeGrafter"/>
</dbReference>
<feature type="domain" description="GH18" evidence="2">
    <location>
        <begin position="33"/>
        <end position="328"/>
    </location>
</feature>
<evidence type="ECO:0000259" key="2">
    <source>
        <dbReference type="PROSITE" id="PS51910"/>
    </source>
</evidence>
<dbReference type="Proteomes" id="UP000836788">
    <property type="component" value="Chromosome 8"/>
</dbReference>
<dbReference type="EMBL" id="OU594949">
    <property type="protein sequence ID" value="CAG9293676.1"/>
    <property type="molecule type" value="Genomic_DNA"/>
</dbReference>
<dbReference type="GO" id="GO:0005975">
    <property type="term" value="P:carbohydrate metabolic process"/>
    <property type="evidence" value="ECO:0007669"/>
    <property type="project" value="InterPro"/>
</dbReference>
<dbReference type="GO" id="GO:0008061">
    <property type="term" value="F:chitin binding"/>
    <property type="evidence" value="ECO:0007669"/>
    <property type="project" value="InterPro"/>
</dbReference>
<feature type="chain" id="PRO_5035478013" description="GH18 domain-containing protein" evidence="1">
    <location>
        <begin position="29"/>
        <end position="344"/>
    </location>
</feature>
<evidence type="ECO:0000256" key="1">
    <source>
        <dbReference type="SAM" id="SignalP"/>
    </source>
</evidence>
<dbReference type="SUPFAM" id="SSF51445">
    <property type="entry name" value="(Trans)glycosidases"/>
    <property type="match status" value="1"/>
</dbReference>
<evidence type="ECO:0000313" key="3">
    <source>
        <dbReference type="EMBL" id="CAG9293676.1"/>
    </source>
</evidence>
<organism evidence="3">
    <name type="scientific">Phaeodactylum tricornutum</name>
    <name type="common">Diatom</name>
    <dbReference type="NCBI Taxonomy" id="2850"/>
    <lineage>
        <taxon>Eukaryota</taxon>
        <taxon>Sar</taxon>
        <taxon>Stramenopiles</taxon>
        <taxon>Ochrophyta</taxon>
        <taxon>Bacillariophyta</taxon>
        <taxon>Bacillariophyceae</taxon>
        <taxon>Bacillariophycidae</taxon>
        <taxon>Naviculales</taxon>
        <taxon>Phaeodactylaceae</taxon>
        <taxon>Phaeodactylum</taxon>
    </lineage>
</organism>
<protein>
    <recommendedName>
        <fullName evidence="2">GH18 domain-containing protein</fullName>
    </recommendedName>
</protein>
<keyword evidence="1" id="KW-0732">Signal</keyword>
<dbReference type="PANTHER" id="PTHR11177:SF317">
    <property type="entry name" value="CHITINASE 12-RELATED"/>
    <property type="match status" value="1"/>
</dbReference>
<name>A0A8J9TG01_PHATR</name>
<accession>A0A8J9TG01</accession>
<proteinExistence type="predicted"/>
<dbReference type="AlphaFoldDB" id="A0A8J9TG01"/>
<dbReference type="SMART" id="SM00636">
    <property type="entry name" value="Glyco_18"/>
    <property type="match status" value="1"/>
</dbReference>
<dbReference type="GO" id="GO:0006032">
    <property type="term" value="P:chitin catabolic process"/>
    <property type="evidence" value="ECO:0007669"/>
    <property type="project" value="TreeGrafter"/>
</dbReference>
<dbReference type="GO" id="GO:0004568">
    <property type="term" value="F:chitinase activity"/>
    <property type="evidence" value="ECO:0007669"/>
    <property type="project" value="TreeGrafter"/>
</dbReference>
<dbReference type="PROSITE" id="PS51910">
    <property type="entry name" value="GH18_2"/>
    <property type="match status" value="1"/>
</dbReference>
<dbReference type="InterPro" id="IPR017853">
    <property type="entry name" value="GH"/>
</dbReference>